<evidence type="ECO:0000259" key="12">
    <source>
        <dbReference type="PROSITE" id="PS50011"/>
    </source>
</evidence>
<evidence type="ECO:0000256" key="8">
    <source>
        <dbReference type="ARBA" id="ARBA00048679"/>
    </source>
</evidence>
<dbReference type="EMBL" id="ADVR01000099">
    <property type="protein sequence ID" value="EFO79840.1"/>
    <property type="molecule type" value="Genomic_DNA"/>
</dbReference>
<evidence type="ECO:0000256" key="6">
    <source>
        <dbReference type="ARBA" id="ARBA00022840"/>
    </source>
</evidence>
<dbReference type="PANTHER" id="PTHR43289:SF34">
    <property type="entry name" value="SERINE_THREONINE-PROTEIN KINASE YBDM-RELATED"/>
    <property type="match status" value="1"/>
</dbReference>
<evidence type="ECO:0000256" key="10">
    <source>
        <dbReference type="SAM" id="MobiDB-lite"/>
    </source>
</evidence>
<evidence type="ECO:0000256" key="1">
    <source>
        <dbReference type="ARBA" id="ARBA00012513"/>
    </source>
</evidence>
<dbReference type="CDD" id="cd14014">
    <property type="entry name" value="STKc_PknB_like"/>
    <property type="match status" value="1"/>
</dbReference>
<evidence type="ECO:0000313" key="15">
    <source>
        <dbReference type="Proteomes" id="UP000054010"/>
    </source>
</evidence>
<evidence type="ECO:0000256" key="4">
    <source>
        <dbReference type="ARBA" id="ARBA00022741"/>
    </source>
</evidence>
<dbReference type="PROSITE" id="PS51178">
    <property type="entry name" value="PASTA"/>
    <property type="match status" value="1"/>
</dbReference>
<dbReference type="HOGENOM" id="CLU_000288_135_2_0"/>
<dbReference type="STRING" id="765420.OSCT_2293"/>
<gene>
    <name evidence="14" type="ORF">OSCT_2293</name>
</gene>
<dbReference type="GO" id="GO:0004674">
    <property type="term" value="F:protein serine/threonine kinase activity"/>
    <property type="evidence" value="ECO:0007669"/>
    <property type="project" value="UniProtKB-KW"/>
</dbReference>
<keyword evidence="3" id="KW-0808">Transferase</keyword>
<dbReference type="PROSITE" id="PS50011">
    <property type="entry name" value="PROTEIN_KINASE_DOM"/>
    <property type="match status" value="1"/>
</dbReference>
<sequence>MSPMQQKVLDGRYELDRKIGEGGMARVYLGRDLRLNRRVAIKIPHRHMSDDADFLDRFRHEAQAAAILAHPNIVDVYDVGQDGDIHYIVMEYVEGIDLKTLINREAPLAVATAVKIAEQIARGLSAAHRAGMVHRDIKPQNVIITPDGHARITDFGVAKSHLSTAMTETGVSFGTVDYISPEQAQGFQATPQSDIYALGIVLYEMLTARLPFKGDSAIAVAMKHVTEQPPTPRQINSHIPPQLEGLILRAMDKDPARRPRSAQEFGDQLANYSQLAAQDTLVNAVLGSEGAQPRPIATAPGRPTGPIATGNTGRVTIPPPRQTPVRVPQQEGLGCGVFLVGMLILAGVLGIVLLFSSGALNDLFGRLNNGNGPNTPVIVQPSSTSLPDEPSPTPDARVSVPNVVGLSDGAAQELLRTLQLIPAPTTENHPSISQGIVINQGVAAGTLLEPNQPVSYTVSLGPRLVTVTVPDVVKMHQSLAQSQLAAQGLQYTIIEEPSRTIDAGFVIRQTPQADLRVAQGETVRIWVSLGDVVRFPDVIGMQLSDAQAILERTEGLQLIYIDMQTRERLGDFDAYAPNQVVSAQIQGGEGLNNGNYVPRGSQIILGVRAPE</sequence>
<feature type="domain" description="Protein kinase" evidence="12">
    <location>
        <begin position="13"/>
        <end position="270"/>
    </location>
</feature>
<feature type="transmembrane region" description="Helical" evidence="11">
    <location>
        <begin position="336"/>
        <end position="356"/>
    </location>
</feature>
<evidence type="ECO:0000313" key="14">
    <source>
        <dbReference type="EMBL" id="EFO79840.1"/>
    </source>
</evidence>
<dbReference type="PROSITE" id="PS00107">
    <property type="entry name" value="PROTEIN_KINASE_ATP"/>
    <property type="match status" value="1"/>
</dbReference>
<dbReference type="PANTHER" id="PTHR43289">
    <property type="entry name" value="MITOGEN-ACTIVATED PROTEIN KINASE KINASE KINASE 20-RELATED"/>
    <property type="match status" value="1"/>
</dbReference>
<dbReference type="InterPro" id="IPR017441">
    <property type="entry name" value="Protein_kinase_ATP_BS"/>
</dbReference>
<keyword evidence="2 14" id="KW-0723">Serine/threonine-protein kinase</keyword>
<proteinExistence type="predicted"/>
<dbReference type="Gene3D" id="1.10.510.10">
    <property type="entry name" value="Transferase(Phosphotransferase) domain 1"/>
    <property type="match status" value="1"/>
</dbReference>
<comment type="catalytic activity">
    <reaction evidence="7">
        <text>L-threonyl-[protein] + ATP = O-phospho-L-threonyl-[protein] + ADP + H(+)</text>
        <dbReference type="Rhea" id="RHEA:46608"/>
        <dbReference type="Rhea" id="RHEA-COMP:11060"/>
        <dbReference type="Rhea" id="RHEA-COMP:11605"/>
        <dbReference type="ChEBI" id="CHEBI:15378"/>
        <dbReference type="ChEBI" id="CHEBI:30013"/>
        <dbReference type="ChEBI" id="CHEBI:30616"/>
        <dbReference type="ChEBI" id="CHEBI:61977"/>
        <dbReference type="ChEBI" id="CHEBI:456216"/>
        <dbReference type="EC" id="2.7.11.1"/>
    </reaction>
</comment>
<dbReference type="eggNOG" id="COG0515">
    <property type="taxonomic scope" value="Bacteria"/>
</dbReference>
<feature type="region of interest" description="Disordered" evidence="10">
    <location>
        <begin position="291"/>
        <end position="322"/>
    </location>
</feature>
<keyword evidence="11" id="KW-1133">Transmembrane helix</keyword>
<name>E1IG42_9CHLR</name>
<accession>E1IG42</accession>
<organism evidence="14 15">
    <name type="scientific">Oscillochloris trichoides DG-6</name>
    <dbReference type="NCBI Taxonomy" id="765420"/>
    <lineage>
        <taxon>Bacteria</taxon>
        <taxon>Bacillati</taxon>
        <taxon>Chloroflexota</taxon>
        <taxon>Chloroflexia</taxon>
        <taxon>Chloroflexales</taxon>
        <taxon>Chloroflexineae</taxon>
        <taxon>Oscillochloridaceae</taxon>
        <taxon>Oscillochloris</taxon>
    </lineage>
</organism>
<keyword evidence="15" id="KW-1185">Reference proteome</keyword>
<evidence type="ECO:0000256" key="3">
    <source>
        <dbReference type="ARBA" id="ARBA00022679"/>
    </source>
</evidence>
<evidence type="ECO:0000256" key="7">
    <source>
        <dbReference type="ARBA" id="ARBA00047899"/>
    </source>
</evidence>
<feature type="binding site" evidence="9">
    <location>
        <position position="42"/>
    </location>
    <ligand>
        <name>ATP</name>
        <dbReference type="ChEBI" id="CHEBI:30616"/>
    </ligand>
</feature>
<dbReference type="InterPro" id="IPR008271">
    <property type="entry name" value="Ser/Thr_kinase_AS"/>
</dbReference>
<keyword evidence="11" id="KW-0472">Membrane</keyword>
<evidence type="ECO:0000259" key="13">
    <source>
        <dbReference type="PROSITE" id="PS51178"/>
    </source>
</evidence>
<dbReference type="SMART" id="SM00220">
    <property type="entry name" value="S_TKc"/>
    <property type="match status" value="1"/>
</dbReference>
<keyword evidence="11" id="KW-0812">Transmembrane</keyword>
<dbReference type="EC" id="2.7.11.1" evidence="1"/>
<dbReference type="Gene3D" id="3.30.200.20">
    <property type="entry name" value="Phosphorylase Kinase, domain 1"/>
    <property type="match status" value="1"/>
</dbReference>
<dbReference type="Gene3D" id="3.30.10.20">
    <property type="match status" value="2"/>
</dbReference>
<dbReference type="GO" id="GO:0005524">
    <property type="term" value="F:ATP binding"/>
    <property type="evidence" value="ECO:0007669"/>
    <property type="project" value="UniProtKB-UniRule"/>
</dbReference>
<evidence type="ECO:0000256" key="11">
    <source>
        <dbReference type="SAM" id="Phobius"/>
    </source>
</evidence>
<evidence type="ECO:0000256" key="5">
    <source>
        <dbReference type="ARBA" id="ARBA00022777"/>
    </source>
</evidence>
<dbReference type="NCBIfam" id="NF033483">
    <property type="entry name" value="PknB_PASTA_kin"/>
    <property type="match status" value="1"/>
</dbReference>
<evidence type="ECO:0000256" key="9">
    <source>
        <dbReference type="PROSITE-ProRule" id="PRU10141"/>
    </source>
</evidence>
<dbReference type="FunFam" id="3.30.200.20:FF:000035">
    <property type="entry name" value="Serine/threonine protein kinase Stk1"/>
    <property type="match status" value="1"/>
</dbReference>
<dbReference type="Pfam" id="PF00069">
    <property type="entry name" value="Pkinase"/>
    <property type="match status" value="1"/>
</dbReference>
<dbReference type="InterPro" id="IPR000719">
    <property type="entry name" value="Prot_kinase_dom"/>
</dbReference>
<comment type="catalytic activity">
    <reaction evidence="8">
        <text>L-seryl-[protein] + ATP = O-phospho-L-seryl-[protein] + ADP + H(+)</text>
        <dbReference type="Rhea" id="RHEA:17989"/>
        <dbReference type="Rhea" id="RHEA-COMP:9863"/>
        <dbReference type="Rhea" id="RHEA-COMP:11604"/>
        <dbReference type="ChEBI" id="CHEBI:15378"/>
        <dbReference type="ChEBI" id="CHEBI:29999"/>
        <dbReference type="ChEBI" id="CHEBI:30616"/>
        <dbReference type="ChEBI" id="CHEBI:83421"/>
        <dbReference type="ChEBI" id="CHEBI:456216"/>
        <dbReference type="EC" id="2.7.11.1"/>
    </reaction>
</comment>
<keyword evidence="5 14" id="KW-0418">Kinase</keyword>
<dbReference type="FunFam" id="1.10.510.10:FF:000021">
    <property type="entry name" value="Serine/threonine protein kinase"/>
    <property type="match status" value="1"/>
</dbReference>
<dbReference type="InterPro" id="IPR011009">
    <property type="entry name" value="Kinase-like_dom_sf"/>
</dbReference>
<dbReference type="SUPFAM" id="SSF56112">
    <property type="entry name" value="Protein kinase-like (PK-like)"/>
    <property type="match status" value="1"/>
</dbReference>
<dbReference type="PROSITE" id="PS00108">
    <property type="entry name" value="PROTEIN_KINASE_ST"/>
    <property type="match status" value="1"/>
</dbReference>
<feature type="region of interest" description="Disordered" evidence="10">
    <location>
        <begin position="370"/>
        <end position="396"/>
    </location>
</feature>
<reference evidence="14 15" key="1">
    <citation type="journal article" date="2011" name="J. Bacteriol.">
        <title>Draft genome sequence of the anoxygenic filamentous phototrophic bacterium Oscillochloris trichoides subsp. DG-6.</title>
        <authorList>
            <person name="Kuznetsov B.B."/>
            <person name="Ivanovsky R.N."/>
            <person name="Keppen O.I."/>
            <person name="Sukhacheva M.V."/>
            <person name="Bumazhkin B.K."/>
            <person name="Patutina E.O."/>
            <person name="Beletsky A.V."/>
            <person name="Mardanov A.V."/>
            <person name="Baslerov R.V."/>
            <person name="Panteleeva A.N."/>
            <person name="Kolganova T.V."/>
            <person name="Ravin N.V."/>
            <person name="Skryabin K.G."/>
        </authorList>
    </citation>
    <scope>NUCLEOTIDE SEQUENCE [LARGE SCALE GENOMIC DNA]</scope>
    <source>
        <strain evidence="14 15">DG-6</strain>
    </source>
</reference>
<dbReference type="Pfam" id="PF03793">
    <property type="entry name" value="PASTA"/>
    <property type="match status" value="2"/>
</dbReference>
<dbReference type="AlphaFoldDB" id="E1IG42"/>
<keyword evidence="4 9" id="KW-0547">Nucleotide-binding</keyword>
<evidence type="ECO:0000256" key="2">
    <source>
        <dbReference type="ARBA" id="ARBA00022527"/>
    </source>
</evidence>
<dbReference type="Proteomes" id="UP000054010">
    <property type="component" value="Unassembled WGS sequence"/>
</dbReference>
<dbReference type="SMART" id="SM00740">
    <property type="entry name" value="PASTA"/>
    <property type="match status" value="2"/>
</dbReference>
<dbReference type="CDD" id="cd06577">
    <property type="entry name" value="PASTA_pknB"/>
    <property type="match status" value="3"/>
</dbReference>
<protein>
    <recommendedName>
        <fullName evidence="1">non-specific serine/threonine protein kinase</fullName>
        <ecNumber evidence="1">2.7.11.1</ecNumber>
    </recommendedName>
</protein>
<keyword evidence="6 9" id="KW-0067">ATP-binding</keyword>
<dbReference type="InterPro" id="IPR005543">
    <property type="entry name" value="PASTA_dom"/>
</dbReference>
<feature type="domain" description="PASTA" evidence="13">
    <location>
        <begin position="463"/>
        <end position="531"/>
    </location>
</feature>
<dbReference type="eggNOG" id="COG2815">
    <property type="taxonomic scope" value="Bacteria"/>
</dbReference>
<comment type="caution">
    <text evidence="14">The sequence shown here is derived from an EMBL/GenBank/DDBJ whole genome shotgun (WGS) entry which is preliminary data.</text>
</comment>